<comment type="caution">
    <text evidence="1">The sequence shown here is derived from an EMBL/GenBank/DDBJ whole genome shotgun (WGS) entry which is preliminary data.</text>
</comment>
<dbReference type="EMBL" id="MLAK01000554">
    <property type="protein sequence ID" value="OHT12839.1"/>
    <property type="molecule type" value="Genomic_DNA"/>
</dbReference>
<organism evidence="1 2">
    <name type="scientific">Tritrichomonas foetus</name>
    <dbReference type="NCBI Taxonomy" id="1144522"/>
    <lineage>
        <taxon>Eukaryota</taxon>
        <taxon>Metamonada</taxon>
        <taxon>Parabasalia</taxon>
        <taxon>Tritrichomonadida</taxon>
        <taxon>Tritrichomonadidae</taxon>
        <taxon>Tritrichomonas</taxon>
    </lineage>
</organism>
<evidence type="ECO:0000313" key="2">
    <source>
        <dbReference type="Proteomes" id="UP000179807"/>
    </source>
</evidence>
<dbReference type="Proteomes" id="UP000179807">
    <property type="component" value="Unassembled WGS sequence"/>
</dbReference>
<dbReference type="AlphaFoldDB" id="A0A1J4KNF3"/>
<keyword evidence="2" id="KW-1185">Reference proteome</keyword>
<evidence type="ECO:0000313" key="1">
    <source>
        <dbReference type="EMBL" id="OHT12839.1"/>
    </source>
</evidence>
<protein>
    <submittedName>
        <fullName evidence="1">Uncharacterized protein</fullName>
    </submittedName>
</protein>
<dbReference type="GeneID" id="94834152"/>
<gene>
    <name evidence="1" type="ORF">TRFO_17207</name>
</gene>
<sequence>MLAIFLSLFNMFDINQLLPFQQHSKKLIYSNEDAPEYNLKIITNRINLGDILVDQTVLVTYCLFQHIHVASTEGAGLYLTGETLNFNITDTTFYDVKALDHECNGGGFYFKGLKLLMHRIVGVECSARNGAIWFSYPYEYYELNFSCGYNCECLSNTILSNMNYLMYGTYLNVSYCETVLNTPAFFLFTDTEDSLFSFFTVANTYGSSTMICECYNCEYFNIINNTATKGEVEGYTYMYGCISVQNPGDPLKFRNFVFQDNTYTYFVYFYFDRVLRLTDCTIDSGLTYSIRLESGSIELDGVTRLGKGPTNEFEFIYGIEDRFMPTNAFTFNYEGGFYNLKRTIVKIYLFSYILSE</sequence>
<proteinExistence type="predicted"/>
<reference evidence="1" key="1">
    <citation type="submission" date="2016-10" db="EMBL/GenBank/DDBJ databases">
        <authorList>
            <person name="Benchimol M."/>
            <person name="Almeida L.G."/>
            <person name="Vasconcelos A.T."/>
            <person name="Perreira-Neves A."/>
            <person name="Rosa I.A."/>
            <person name="Tasca T."/>
            <person name="Bogo M.R."/>
            <person name="de Souza W."/>
        </authorList>
    </citation>
    <scope>NUCLEOTIDE SEQUENCE [LARGE SCALE GENOMIC DNA]</scope>
    <source>
        <strain evidence="1">K</strain>
    </source>
</reference>
<name>A0A1J4KNF3_9EUKA</name>
<accession>A0A1J4KNF3</accession>
<dbReference type="RefSeq" id="XP_068365975.1">
    <property type="nucleotide sequence ID" value="XM_068499448.1"/>
</dbReference>
<dbReference type="VEuPathDB" id="TrichDB:TRFO_17207"/>